<sequence>MFVKIKEEDYVSVFIESLKTKVYRRQTKKAKPFQMLFESASNNSNNEMDKSDDPLGYLISKIKEVYPNGN</sequence>
<dbReference type="EMBL" id="JAHQCS010000062">
    <property type="protein sequence ID" value="MBU9711197.1"/>
    <property type="molecule type" value="Genomic_DNA"/>
</dbReference>
<dbReference type="Proteomes" id="UP000784880">
    <property type="component" value="Unassembled WGS sequence"/>
</dbReference>
<organism evidence="1 2">
    <name type="scientific">Evansella tamaricis</name>
    <dbReference type="NCBI Taxonomy" id="2069301"/>
    <lineage>
        <taxon>Bacteria</taxon>
        <taxon>Bacillati</taxon>
        <taxon>Bacillota</taxon>
        <taxon>Bacilli</taxon>
        <taxon>Bacillales</taxon>
        <taxon>Bacillaceae</taxon>
        <taxon>Evansella</taxon>
    </lineage>
</organism>
<accession>A0ABS6JBZ1</accession>
<keyword evidence="2" id="KW-1185">Reference proteome</keyword>
<name>A0ABS6JBZ1_9BACI</name>
<evidence type="ECO:0000313" key="1">
    <source>
        <dbReference type="EMBL" id="MBU9711197.1"/>
    </source>
</evidence>
<evidence type="ECO:0000313" key="2">
    <source>
        <dbReference type="Proteomes" id="UP000784880"/>
    </source>
</evidence>
<dbReference type="RefSeq" id="WP_217065081.1">
    <property type="nucleotide sequence ID" value="NZ_JAHQCS010000062.1"/>
</dbReference>
<comment type="caution">
    <text evidence="1">The sequence shown here is derived from an EMBL/GenBank/DDBJ whole genome shotgun (WGS) entry which is preliminary data.</text>
</comment>
<proteinExistence type="predicted"/>
<gene>
    <name evidence="1" type="ORF">KS419_05565</name>
</gene>
<protein>
    <submittedName>
        <fullName evidence="1">Uncharacterized protein</fullName>
    </submittedName>
</protein>
<reference evidence="1 2" key="1">
    <citation type="submission" date="2021-06" db="EMBL/GenBank/DDBJ databases">
        <title>Bacillus sp. RD4P76, an endophyte from a halophyte.</title>
        <authorList>
            <person name="Sun J.-Q."/>
        </authorList>
    </citation>
    <scope>NUCLEOTIDE SEQUENCE [LARGE SCALE GENOMIC DNA]</scope>
    <source>
        <strain evidence="1 2">CGMCC 1.15917</strain>
    </source>
</reference>